<comment type="subcellular location">
    <subcellularLocation>
        <location evidence="4">Cytoplasm</location>
    </subcellularLocation>
</comment>
<dbReference type="EC" id="2.3.2.6" evidence="4"/>
<dbReference type="NCBIfam" id="TIGR00667">
    <property type="entry name" value="aat"/>
    <property type="match status" value="1"/>
</dbReference>
<evidence type="ECO:0000256" key="3">
    <source>
        <dbReference type="ARBA" id="ARBA00023315"/>
    </source>
</evidence>
<dbReference type="Gene3D" id="3.40.630.70">
    <property type="entry name" value="Leucyl/phenylalanyl-tRNA-protein transferase, C-terminal domain"/>
    <property type="match status" value="1"/>
</dbReference>
<dbReference type="Proteomes" id="UP000598996">
    <property type="component" value="Unassembled WGS sequence"/>
</dbReference>
<evidence type="ECO:0000313" key="6">
    <source>
        <dbReference type="Proteomes" id="UP000598996"/>
    </source>
</evidence>
<proteinExistence type="inferred from homology"/>
<dbReference type="PANTHER" id="PTHR30098:SF2">
    <property type="entry name" value="LEUCYL_PHENYLALANYL-TRNA--PROTEIN TRANSFERASE"/>
    <property type="match status" value="1"/>
</dbReference>
<dbReference type="InterPro" id="IPR004616">
    <property type="entry name" value="Leu/Phe-tRNA_Trfase"/>
</dbReference>
<comment type="function">
    <text evidence="4">Functions in the N-end rule pathway of protein degradation where it conjugates Leu, Phe and, less efficiently, Met from aminoacyl-tRNAs to the N-termini of proteins containing an N-terminal arginine or lysine.</text>
</comment>
<dbReference type="SUPFAM" id="SSF55729">
    <property type="entry name" value="Acyl-CoA N-acyltransferases (Nat)"/>
    <property type="match status" value="1"/>
</dbReference>
<dbReference type="Gene3D" id="3.30.70.3550">
    <property type="entry name" value="Leucyl/phenylalanyl-tRNA-protein transferase, N-terminal domain"/>
    <property type="match status" value="1"/>
</dbReference>
<dbReference type="InterPro" id="IPR016181">
    <property type="entry name" value="Acyl_CoA_acyltransferase"/>
</dbReference>
<evidence type="ECO:0000256" key="4">
    <source>
        <dbReference type="HAMAP-Rule" id="MF_00688"/>
    </source>
</evidence>
<comment type="caution">
    <text evidence="5">The sequence shown here is derived from an EMBL/GenBank/DDBJ whole genome shotgun (WGS) entry which is preliminary data.</text>
</comment>
<comment type="similarity">
    <text evidence="4">Belongs to the L/F-transferase family.</text>
</comment>
<dbReference type="Pfam" id="PF03588">
    <property type="entry name" value="Leu_Phe_trans"/>
    <property type="match status" value="1"/>
</dbReference>
<protein>
    <recommendedName>
        <fullName evidence="4">Leucyl/phenylalanyl-tRNA--protein transferase</fullName>
        <ecNumber evidence="4">2.3.2.6</ecNumber>
    </recommendedName>
    <alternativeName>
        <fullName evidence="4">L/F-transferase</fullName>
    </alternativeName>
    <alternativeName>
        <fullName evidence="4">Leucyltransferase</fullName>
    </alternativeName>
    <alternativeName>
        <fullName evidence="4">Phenyalanyltransferase</fullName>
    </alternativeName>
</protein>
<comment type="catalytic activity">
    <reaction evidence="4">
        <text>N-terminal L-lysyl-[protein] + L-leucyl-tRNA(Leu) = N-terminal L-leucyl-L-lysyl-[protein] + tRNA(Leu) + H(+)</text>
        <dbReference type="Rhea" id="RHEA:12340"/>
        <dbReference type="Rhea" id="RHEA-COMP:9613"/>
        <dbReference type="Rhea" id="RHEA-COMP:9622"/>
        <dbReference type="Rhea" id="RHEA-COMP:12670"/>
        <dbReference type="Rhea" id="RHEA-COMP:12671"/>
        <dbReference type="ChEBI" id="CHEBI:15378"/>
        <dbReference type="ChEBI" id="CHEBI:65249"/>
        <dbReference type="ChEBI" id="CHEBI:78442"/>
        <dbReference type="ChEBI" id="CHEBI:78494"/>
        <dbReference type="ChEBI" id="CHEBI:133043"/>
        <dbReference type="EC" id="2.3.2.6"/>
    </reaction>
</comment>
<dbReference type="InterPro" id="IPR042203">
    <property type="entry name" value="Leu/Phe-tRNA_Trfase_C"/>
</dbReference>
<sequence>MRRGAEANLGLELRGLRQAFGYPPVSQARDDGLLAVGGDLSPERLLVAYANGIFPWPSPGSEALPWFCPSPRTVLVPGQITVGRSLRKVVRKAPFRLTYDRAFPAVIEACSAVERPDGGTWIIPGMVQAYTRLHELGFAHSVEAWNGDRLVGGLYGLSLGAAFFGESMFRRESDASKVALVELLEQLHAWDFRFVDCQMMTPHVRRLGAQEWEMDRFQKELHKALERETRRGPWSPAPASAD</sequence>
<keyword evidence="2 4" id="KW-0808">Transferase</keyword>
<keyword evidence="3 4" id="KW-0012">Acyltransferase</keyword>
<comment type="catalytic activity">
    <reaction evidence="4">
        <text>N-terminal L-arginyl-[protein] + L-leucyl-tRNA(Leu) = N-terminal L-leucyl-L-arginyl-[protein] + tRNA(Leu) + H(+)</text>
        <dbReference type="Rhea" id="RHEA:50416"/>
        <dbReference type="Rhea" id="RHEA-COMP:9613"/>
        <dbReference type="Rhea" id="RHEA-COMP:9622"/>
        <dbReference type="Rhea" id="RHEA-COMP:12672"/>
        <dbReference type="Rhea" id="RHEA-COMP:12673"/>
        <dbReference type="ChEBI" id="CHEBI:15378"/>
        <dbReference type="ChEBI" id="CHEBI:64719"/>
        <dbReference type="ChEBI" id="CHEBI:78442"/>
        <dbReference type="ChEBI" id="CHEBI:78494"/>
        <dbReference type="ChEBI" id="CHEBI:133044"/>
        <dbReference type="EC" id="2.3.2.6"/>
    </reaction>
</comment>
<name>A0ABS1W0G6_9ACTN</name>
<accession>A0ABS1W0G6</accession>
<keyword evidence="6" id="KW-1185">Reference proteome</keyword>
<evidence type="ECO:0000313" key="5">
    <source>
        <dbReference type="EMBL" id="MBL7260058.1"/>
    </source>
</evidence>
<dbReference type="HAMAP" id="MF_00688">
    <property type="entry name" value="Leu_Phe_trans"/>
    <property type="match status" value="1"/>
</dbReference>
<dbReference type="GO" id="GO:0008914">
    <property type="term" value="F:leucyl-tRNA--protein transferase activity"/>
    <property type="evidence" value="ECO:0007669"/>
    <property type="project" value="UniProtKB-EC"/>
</dbReference>
<comment type="catalytic activity">
    <reaction evidence="4">
        <text>L-phenylalanyl-tRNA(Phe) + an N-terminal L-alpha-aminoacyl-[protein] = an N-terminal L-phenylalanyl-L-alpha-aminoacyl-[protein] + tRNA(Phe)</text>
        <dbReference type="Rhea" id="RHEA:43632"/>
        <dbReference type="Rhea" id="RHEA-COMP:9668"/>
        <dbReference type="Rhea" id="RHEA-COMP:9699"/>
        <dbReference type="Rhea" id="RHEA-COMP:10636"/>
        <dbReference type="Rhea" id="RHEA-COMP:10637"/>
        <dbReference type="ChEBI" id="CHEBI:78442"/>
        <dbReference type="ChEBI" id="CHEBI:78531"/>
        <dbReference type="ChEBI" id="CHEBI:78597"/>
        <dbReference type="ChEBI" id="CHEBI:83561"/>
        <dbReference type="EC" id="2.3.2.6"/>
    </reaction>
</comment>
<dbReference type="RefSeq" id="WP_202996733.1">
    <property type="nucleotide sequence ID" value="NZ_JAENHO010000012.1"/>
</dbReference>
<keyword evidence="1 4" id="KW-0963">Cytoplasm</keyword>
<reference evidence="5 6" key="1">
    <citation type="submission" date="2021-01" db="EMBL/GenBank/DDBJ databases">
        <title>Actinoplanes sp. nov. LDG1-01 isolated from lichen.</title>
        <authorList>
            <person name="Saeng-In P."/>
            <person name="Phongsopitanun W."/>
            <person name="Kanchanasin P."/>
            <person name="Yuki M."/>
            <person name="Kudo T."/>
            <person name="Ohkuma M."/>
            <person name="Tanasupawat S."/>
        </authorList>
    </citation>
    <scope>NUCLEOTIDE SEQUENCE [LARGE SCALE GENOMIC DNA]</scope>
    <source>
        <strain evidence="5 6">LDG1-01</strain>
    </source>
</reference>
<organism evidence="5 6">
    <name type="scientific">Paractinoplanes lichenicola</name>
    <dbReference type="NCBI Taxonomy" id="2802976"/>
    <lineage>
        <taxon>Bacteria</taxon>
        <taxon>Bacillati</taxon>
        <taxon>Actinomycetota</taxon>
        <taxon>Actinomycetes</taxon>
        <taxon>Micromonosporales</taxon>
        <taxon>Micromonosporaceae</taxon>
        <taxon>Paractinoplanes</taxon>
    </lineage>
</organism>
<evidence type="ECO:0000256" key="2">
    <source>
        <dbReference type="ARBA" id="ARBA00022679"/>
    </source>
</evidence>
<gene>
    <name evidence="4" type="primary">aat</name>
    <name evidence="5" type="ORF">JKJ07_37625</name>
</gene>
<dbReference type="InterPro" id="IPR042221">
    <property type="entry name" value="Leu/Phe-tRNA_Trfase_N"/>
</dbReference>
<dbReference type="PANTHER" id="PTHR30098">
    <property type="entry name" value="LEUCYL/PHENYLALANYL-TRNA--PROTEIN TRANSFERASE"/>
    <property type="match status" value="1"/>
</dbReference>
<dbReference type="EMBL" id="JAENHO010000012">
    <property type="protein sequence ID" value="MBL7260058.1"/>
    <property type="molecule type" value="Genomic_DNA"/>
</dbReference>
<evidence type="ECO:0000256" key="1">
    <source>
        <dbReference type="ARBA" id="ARBA00022490"/>
    </source>
</evidence>